<evidence type="ECO:0000313" key="3">
    <source>
        <dbReference type="Proteomes" id="UP000284842"/>
    </source>
</evidence>
<dbReference type="EMBL" id="NHTK01001325">
    <property type="protein sequence ID" value="PPR00205.1"/>
    <property type="molecule type" value="Genomic_DNA"/>
</dbReference>
<name>A0A409YB14_9AGAR</name>
<protein>
    <submittedName>
        <fullName evidence="2">Uncharacterized protein</fullName>
    </submittedName>
</protein>
<dbReference type="AlphaFoldDB" id="A0A409YB14"/>
<gene>
    <name evidence="2" type="ORF">CVT24_004908</name>
</gene>
<sequence length="372" mass="40770">MSSASPTTTAITAAATTAVAGGARSRGFQIFLKFWTLGVILSSIAYGIAFTLFAACLYLLKKTSAGSRKRVHYALAAYITLMFALSTISIVSGISTNLTAITSQTIPRSLSLGGSSPDAVVIVLANWASDGFLLWRASVLYEGVTKSRRQAVYALIIFMLISQFTSGTLYLCSNFVKRMQKHERPIFVAFASTTLFVNWVITGLVVIRLLVFRSKVRKTLGNVYGSPYTGIISMCVESAALVILFATIFLTLNLLKLNPFSFSRAFLVHIYVIAPLLIIYRVAQGKAFITNTTSFYSQNGENSQTRSGGAIRFNTHHPHTTTGVSTQATRIEVNVTHDEVKKADNLTYYDDMEMGTRKDSYHVDSKDAARAY</sequence>
<reference evidence="2 3" key="1">
    <citation type="journal article" date="2018" name="Evol. Lett.">
        <title>Horizontal gene cluster transfer increased hallucinogenic mushroom diversity.</title>
        <authorList>
            <person name="Reynolds H.T."/>
            <person name="Vijayakumar V."/>
            <person name="Gluck-Thaler E."/>
            <person name="Korotkin H.B."/>
            <person name="Matheny P.B."/>
            <person name="Slot J.C."/>
        </authorList>
    </citation>
    <scope>NUCLEOTIDE SEQUENCE [LARGE SCALE GENOMIC DNA]</scope>
    <source>
        <strain evidence="2 3">2629</strain>
    </source>
</reference>
<proteinExistence type="predicted"/>
<dbReference type="InParanoid" id="A0A409YB14"/>
<keyword evidence="1" id="KW-1133">Transmembrane helix</keyword>
<dbReference type="OrthoDB" id="3267806at2759"/>
<comment type="caution">
    <text evidence="2">The sequence shown here is derived from an EMBL/GenBank/DDBJ whole genome shotgun (WGS) entry which is preliminary data.</text>
</comment>
<organism evidence="2 3">
    <name type="scientific">Panaeolus cyanescens</name>
    <dbReference type="NCBI Taxonomy" id="181874"/>
    <lineage>
        <taxon>Eukaryota</taxon>
        <taxon>Fungi</taxon>
        <taxon>Dikarya</taxon>
        <taxon>Basidiomycota</taxon>
        <taxon>Agaricomycotina</taxon>
        <taxon>Agaricomycetes</taxon>
        <taxon>Agaricomycetidae</taxon>
        <taxon>Agaricales</taxon>
        <taxon>Agaricineae</taxon>
        <taxon>Galeropsidaceae</taxon>
        <taxon>Panaeolus</taxon>
    </lineage>
</organism>
<keyword evidence="3" id="KW-1185">Reference proteome</keyword>
<feature type="transmembrane region" description="Helical" evidence="1">
    <location>
        <begin position="186"/>
        <end position="211"/>
    </location>
</feature>
<evidence type="ECO:0000256" key="1">
    <source>
        <dbReference type="SAM" id="Phobius"/>
    </source>
</evidence>
<feature type="transmembrane region" description="Helical" evidence="1">
    <location>
        <begin position="72"/>
        <end position="94"/>
    </location>
</feature>
<keyword evidence="1" id="KW-0472">Membrane</keyword>
<feature type="transmembrane region" description="Helical" evidence="1">
    <location>
        <begin position="35"/>
        <end position="60"/>
    </location>
</feature>
<evidence type="ECO:0000313" key="2">
    <source>
        <dbReference type="EMBL" id="PPR00205.1"/>
    </source>
</evidence>
<dbReference type="STRING" id="181874.A0A409YB14"/>
<feature type="transmembrane region" description="Helical" evidence="1">
    <location>
        <begin position="119"/>
        <end position="139"/>
    </location>
</feature>
<feature type="transmembrane region" description="Helical" evidence="1">
    <location>
        <begin position="261"/>
        <end position="280"/>
    </location>
</feature>
<feature type="transmembrane region" description="Helical" evidence="1">
    <location>
        <begin position="151"/>
        <end position="171"/>
    </location>
</feature>
<feature type="transmembrane region" description="Helical" evidence="1">
    <location>
        <begin position="231"/>
        <end position="255"/>
    </location>
</feature>
<dbReference type="Proteomes" id="UP000284842">
    <property type="component" value="Unassembled WGS sequence"/>
</dbReference>
<accession>A0A409YB14</accession>
<keyword evidence="1" id="KW-0812">Transmembrane</keyword>